<comment type="similarity">
    <text evidence="2">Belongs to the major facilitator superfamily. MFSD6 family.</text>
</comment>
<feature type="transmembrane region" description="Helical" evidence="7">
    <location>
        <begin position="334"/>
        <end position="354"/>
    </location>
</feature>
<dbReference type="Proteomes" id="UP000232323">
    <property type="component" value="Unassembled WGS sequence"/>
</dbReference>
<dbReference type="EMBL" id="BEGY01000245">
    <property type="protein sequence ID" value="GAX86214.1"/>
    <property type="molecule type" value="Genomic_DNA"/>
</dbReference>
<feature type="transmembrane region" description="Helical" evidence="7">
    <location>
        <begin position="458"/>
        <end position="475"/>
    </location>
</feature>
<evidence type="ECO:0000313" key="10">
    <source>
        <dbReference type="Proteomes" id="UP000232323"/>
    </source>
</evidence>
<dbReference type="OrthoDB" id="515887at2759"/>
<accession>A0A250XT19</accession>
<evidence type="ECO:0000256" key="5">
    <source>
        <dbReference type="ARBA" id="ARBA00023136"/>
    </source>
</evidence>
<dbReference type="InterPro" id="IPR036259">
    <property type="entry name" value="MFS_trans_sf"/>
</dbReference>
<feature type="compositionally biased region" description="Basic and acidic residues" evidence="6">
    <location>
        <begin position="133"/>
        <end position="186"/>
    </location>
</feature>
<feature type="region of interest" description="Disordered" evidence="6">
    <location>
        <begin position="124"/>
        <end position="206"/>
    </location>
</feature>
<dbReference type="Gene3D" id="1.20.1250.20">
    <property type="entry name" value="MFS general substrate transporter like domains"/>
    <property type="match status" value="2"/>
</dbReference>
<dbReference type="InterPro" id="IPR051717">
    <property type="entry name" value="MFS_MFSD6"/>
</dbReference>
<evidence type="ECO:0000259" key="8">
    <source>
        <dbReference type="Pfam" id="PF12832"/>
    </source>
</evidence>
<evidence type="ECO:0000313" key="9">
    <source>
        <dbReference type="EMBL" id="GAX86214.1"/>
    </source>
</evidence>
<evidence type="ECO:0000256" key="7">
    <source>
        <dbReference type="SAM" id="Phobius"/>
    </source>
</evidence>
<dbReference type="SUPFAM" id="SSF103473">
    <property type="entry name" value="MFS general substrate transporter"/>
    <property type="match status" value="1"/>
</dbReference>
<sequence length="499" mass="53550">MVRLLLPAVTSFWAVLAVIVTTEVLGSPVTIMVLGSPVTIMADTAVTSSCTEEGEYGKYRLWGAIGWGVMSSVAGVLMDQYGIGAAFAANLILTVPFVYLGLFLWRSNESKSVREPSLTELTARKGHGVASSHSRDKGHGVASSHSRDKGHGVASSHSRDKGHGVASSHSRDKGHGVASSHSRDKSCPPSSSYGHGKEKVSDGGLRVSLKPEEMTDDVDLECAVGPVIDECKQGERHAAPEHLRLHRQILKRAADHAVDDALGDLRGEQNHESENDLMGSHDVNELSFWSKLRLIFGQPQSLVFFWTATVMGFGFGVIEGYLFLMLKDLGAKDFLLGLTLTVTCAAEVPIFRYQGELLRLLGGPDALLDLCLCAYVVRMLAYAGLPVLGSPWLVLPIELLHGLTFACGWGAGCEKSKALAPPGLEATQQGLFQALYFGLGYGTGSLVGGAIATRFGFQIMYIWGACIVAAGWILARLGRWVASNYQLGTIGYVPVRMSD</sequence>
<feature type="domain" description="Major facilitator superfamily associated" evidence="8">
    <location>
        <begin position="4"/>
        <end position="461"/>
    </location>
</feature>
<evidence type="ECO:0000256" key="2">
    <source>
        <dbReference type="ARBA" id="ARBA00005241"/>
    </source>
</evidence>
<evidence type="ECO:0000256" key="1">
    <source>
        <dbReference type="ARBA" id="ARBA00004141"/>
    </source>
</evidence>
<dbReference type="AlphaFoldDB" id="A0A250XT19"/>
<dbReference type="PANTHER" id="PTHR16172">
    <property type="entry name" value="MAJOR FACILITATOR SUPERFAMILY DOMAIN-CONTAINING PROTEIN 6-LIKE"/>
    <property type="match status" value="1"/>
</dbReference>
<gene>
    <name evidence="9" type="ORF">CEUSTIGMA_g13627.t1</name>
</gene>
<organism evidence="9 10">
    <name type="scientific">Chlamydomonas eustigma</name>
    <dbReference type="NCBI Taxonomy" id="1157962"/>
    <lineage>
        <taxon>Eukaryota</taxon>
        <taxon>Viridiplantae</taxon>
        <taxon>Chlorophyta</taxon>
        <taxon>core chlorophytes</taxon>
        <taxon>Chlorophyceae</taxon>
        <taxon>CS clade</taxon>
        <taxon>Chlamydomonadales</taxon>
        <taxon>Chlamydomonadaceae</taxon>
        <taxon>Chlamydomonas</taxon>
    </lineage>
</organism>
<feature type="transmembrane region" description="Helical" evidence="7">
    <location>
        <begin position="83"/>
        <end position="105"/>
    </location>
</feature>
<proteinExistence type="inferred from homology"/>
<name>A0A250XT19_9CHLO</name>
<protein>
    <recommendedName>
        <fullName evidence="8">Major facilitator superfamily associated domain-containing protein</fullName>
    </recommendedName>
</protein>
<keyword evidence="10" id="KW-1185">Reference proteome</keyword>
<evidence type="ECO:0000256" key="3">
    <source>
        <dbReference type="ARBA" id="ARBA00022692"/>
    </source>
</evidence>
<keyword evidence="5 7" id="KW-0472">Membrane</keyword>
<evidence type="ECO:0000256" key="6">
    <source>
        <dbReference type="SAM" id="MobiDB-lite"/>
    </source>
</evidence>
<dbReference type="Pfam" id="PF12832">
    <property type="entry name" value="MFS_1_like"/>
    <property type="match status" value="1"/>
</dbReference>
<dbReference type="PANTHER" id="PTHR16172:SF41">
    <property type="entry name" value="MAJOR FACILITATOR SUPERFAMILY DOMAIN-CONTAINING PROTEIN 6-LIKE"/>
    <property type="match status" value="1"/>
</dbReference>
<evidence type="ECO:0000256" key="4">
    <source>
        <dbReference type="ARBA" id="ARBA00022989"/>
    </source>
</evidence>
<keyword evidence="4 7" id="KW-1133">Transmembrane helix</keyword>
<dbReference type="InterPro" id="IPR024989">
    <property type="entry name" value="MFS_assoc_dom"/>
</dbReference>
<feature type="transmembrane region" description="Helical" evidence="7">
    <location>
        <begin position="434"/>
        <end position="452"/>
    </location>
</feature>
<feature type="transmembrane region" description="Helical" evidence="7">
    <location>
        <begin position="366"/>
        <end position="385"/>
    </location>
</feature>
<dbReference type="GO" id="GO:0016020">
    <property type="term" value="C:membrane"/>
    <property type="evidence" value="ECO:0007669"/>
    <property type="project" value="UniProtKB-SubCell"/>
</dbReference>
<comment type="subcellular location">
    <subcellularLocation>
        <location evidence="1">Membrane</location>
        <topology evidence="1">Multi-pass membrane protein</topology>
    </subcellularLocation>
</comment>
<keyword evidence="3 7" id="KW-0812">Transmembrane</keyword>
<reference evidence="9 10" key="1">
    <citation type="submission" date="2017-08" db="EMBL/GenBank/DDBJ databases">
        <title>Acidophilic green algal genome provides insights into adaptation to an acidic environment.</title>
        <authorList>
            <person name="Hirooka S."/>
            <person name="Hirose Y."/>
            <person name="Kanesaki Y."/>
            <person name="Higuchi S."/>
            <person name="Fujiwara T."/>
            <person name="Onuma R."/>
            <person name="Era A."/>
            <person name="Ohbayashi R."/>
            <person name="Uzuka A."/>
            <person name="Nozaki H."/>
            <person name="Yoshikawa H."/>
            <person name="Miyagishima S.Y."/>
        </authorList>
    </citation>
    <scope>NUCLEOTIDE SEQUENCE [LARGE SCALE GENOMIC DNA]</scope>
    <source>
        <strain evidence="9 10">NIES-2499</strain>
    </source>
</reference>
<comment type="caution">
    <text evidence="9">The sequence shown here is derived from an EMBL/GenBank/DDBJ whole genome shotgun (WGS) entry which is preliminary data.</text>
</comment>
<feature type="transmembrane region" description="Helical" evidence="7">
    <location>
        <begin position="302"/>
        <end position="322"/>
    </location>
</feature>